<dbReference type="GO" id="GO:0000213">
    <property type="term" value="F:tRNA-intron lyase activity"/>
    <property type="evidence" value="ECO:0007669"/>
    <property type="project" value="InterPro"/>
</dbReference>
<accession>A0A510E3X3</accession>
<dbReference type="SUPFAM" id="SSF53032">
    <property type="entry name" value="tRNA-intron endonuclease catalytic domain-like"/>
    <property type="match status" value="1"/>
</dbReference>
<evidence type="ECO:0000313" key="5">
    <source>
        <dbReference type="Proteomes" id="UP000325030"/>
    </source>
</evidence>
<dbReference type="EMBL" id="AP018929">
    <property type="protein sequence ID" value="BBG24455.1"/>
    <property type="molecule type" value="Genomic_DNA"/>
</dbReference>
<feature type="domain" description="tRNA intron endonuclease catalytic" evidence="1">
    <location>
        <begin position="34"/>
        <end position="115"/>
    </location>
</feature>
<dbReference type="InterPro" id="IPR006677">
    <property type="entry name" value="tRNA_intron_Endonuc_cat-like"/>
</dbReference>
<dbReference type="AlphaFoldDB" id="A0A510E3X3"/>
<dbReference type="InterPro" id="IPR036167">
    <property type="entry name" value="tRNA_intron_Endo_cat-like_sf"/>
</dbReference>
<proteinExistence type="predicted"/>
<dbReference type="OrthoDB" id="46045at2157"/>
<evidence type="ECO:0000313" key="2">
    <source>
        <dbReference type="EMBL" id="BBG24455.1"/>
    </source>
</evidence>
<reference evidence="3 4" key="2">
    <citation type="journal article" date="2020" name="Int. J. Syst. Evol. Microbiol.">
        <title>Sulfuracidifex tepidarius gen. nov., sp. nov. and transfer of Sulfolobus metallicus Huber and Stetter 1992 to the genus Sulfuracidifex as Sulfuracidifex metallicus comb. nov.</title>
        <authorList>
            <person name="Itoh T."/>
            <person name="Miura T."/>
            <person name="Sakai H.D."/>
            <person name="Kato S."/>
            <person name="Ohkuma M."/>
            <person name="Takashina T."/>
        </authorList>
    </citation>
    <scope>NUCLEOTIDE SEQUENCE</scope>
    <source>
        <strain evidence="2 4">IC-006</strain>
        <strain evidence="3">IC-007</strain>
    </source>
</reference>
<dbReference type="RefSeq" id="WP_054844912.1">
    <property type="nucleotide sequence ID" value="NZ_AP018929.1"/>
</dbReference>
<reference evidence="5" key="1">
    <citation type="submission" date="2018-09" db="EMBL/GenBank/DDBJ databases">
        <title>Complete Genome Sequencing of Sulfolobus sp. JCM 16834.</title>
        <authorList>
            <person name="Kato S."/>
            <person name="Itoh T."/>
            <person name="Ohkuma M."/>
        </authorList>
    </citation>
    <scope>NUCLEOTIDE SEQUENCE [LARGE SCALE GENOMIC DNA]</scope>
    <source>
        <strain evidence="5">IC-007</strain>
    </source>
</reference>
<protein>
    <recommendedName>
        <fullName evidence="1">tRNA intron endonuclease catalytic domain-containing protein</fullName>
    </recommendedName>
</protein>
<dbReference type="GO" id="GO:0006388">
    <property type="term" value="P:tRNA splicing, via endonucleolytic cleavage and ligation"/>
    <property type="evidence" value="ECO:0007669"/>
    <property type="project" value="InterPro"/>
</dbReference>
<dbReference type="KEGG" id="step:IC006_1774"/>
<name>A0A510E3X3_9CREN</name>
<dbReference type="InterPro" id="IPR011856">
    <property type="entry name" value="tRNA_endonuc-like_dom_sf"/>
</dbReference>
<evidence type="ECO:0000259" key="1">
    <source>
        <dbReference type="Pfam" id="PF01974"/>
    </source>
</evidence>
<accession>A0A510DW83</accession>
<evidence type="ECO:0000313" key="3">
    <source>
        <dbReference type="EMBL" id="BBG27213.1"/>
    </source>
</evidence>
<dbReference type="EMBL" id="AP018930">
    <property type="protein sequence ID" value="BBG27213.1"/>
    <property type="molecule type" value="Genomic_DNA"/>
</dbReference>
<dbReference type="Proteomes" id="UP000322983">
    <property type="component" value="Chromosome"/>
</dbReference>
<sequence>MSDHIENVKREEDIFQKLINRKEIRAEDISGINWDRLAVYVDLKQKGKVVCKGYDDSTLIIKDRKIEGKSKAIILVINEAEKISPTKLLDVISRSKSLNLEVLVALVDKYGDITYYNISEARLIR</sequence>
<gene>
    <name evidence="2" type="ORF">IC006_1774</name>
    <name evidence="3" type="ORF">IC007_1752</name>
</gene>
<organism evidence="3 5">
    <name type="scientific">Sulfuracidifex tepidarius</name>
    <dbReference type="NCBI Taxonomy" id="1294262"/>
    <lineage>
        <taxon>Archaea</taxon>
        <taxon>Thermoproteota</taxon>
        <taxon>Thermoprotei</taxon>
        <taxon>Sulfolobales</taxon>
        <taxon>Sulfolobaceae</taxon>
        <taxon>Sulfuracidifex</taxon>
    </lineage>
</organism>
<dbReference type="STRING" id="1294262.GCA_001316085_00240"/>
<keyword evidence="4" id="KW-1185">Reference proteome</keyword>
<dbReference type="Pfam" id="PF01974">
    <property type="entry name" value="tRNA_int_endo"/>
    <property type="match status" value="1"/>
</dbReference>
<evidence type="ECO:0000313" key="4">
    <source>
        <dbReference type="Proteomes" id="UP000322983"/>
    </source>
</evidence>
<dbReference type="GO" id="GO:0003676">
    <property type="term" value="F:nucleic acid binding"/>
    <property type="evidence" value="ECO:0007669"/>
    <property type="project" value="InterPro"/>
</dbReference>
<dbReference type="GeneID" id="41718091"/>
<dbReference type="Gene3D" id="3.40.1350.10">
    <property type="match status" value="1"/>
</dbReference>
<dbReference type="Proteomes" id="UP000325030">
    <property type="component" value="Chromosome"/>
</dbReference>